<accession>K9YVW6</accession>
<dbReference type="eggNOG" id="COG0251">
    <property type="taxonomic scope" value="Bacteria"/>
</dbReference>
<dbReference type="CDD" id="cd00448">
    <property type="entry name" value="YjgF_YER057c_UK114_family"/>
    <property type="match status" value="1"/>
</dbReference>
<dbReference type="OrthoDB" id="9803101at2"/>
<dbReference type="PANTHER" id="PTHR11803">
    <property type="entry name" value="2-IMINOBUTANOATE/2-IMINOPROPANOATE DEAMINASE RIDA"/>
    <property type="match status" value="1"/>
</dbReference>
<dbReference type="EMBL" id="CP003944">
    <property type="protein sequence ID" value="AFZ51044.1"/>
    <property type="molecule type" value="Genomic_DNA"/>
</dbReference>
<dbReference type="Gene3D" id="3.30.1330.40">
    <property type="entry name" value="RutC-like"/>
    <property type="match status" value="1"/>
</dbReference>
<proteinExistence type="inferred from homology"/>
<dbReference type="GO" id="GO:0019239">
    <property type="term" value="F:deaminase activity"/>
    <property type="evidence" value="ECO:0007669"/>
    <property type="project" value="TreeGrafter"/>
</dbReference>
<evidence type="ECO:0000313" key="3">
    <source>
        <dbReference type="Proteomes" id="UP000010482"/>
    </source>
</evidence>
<gene>
    <name evidence="2" type="ORF">Dacsa_2448</name>
</gene>
<evidence type="ECO:0000313" key="2">
    <source>
        <dbReference type="EMBL" id="AFZ51044.1"/>
    </source>
</evidence>
<dbReference type="GO" id="GO:0005829">
    <property type="term" value="C:cytosol"/>
    <property type="evidence" value="ECO:0007669"/>
    <property type="project" value="TreeGrafter"/>
</dbReference>
<dbReference type="NCBIfam" id="TIGR00004">
    <property type="entry name" value="Rid family detoxifying hydrolase"/>
    <property type="match status" value="1"/>
</dbReference>
<dbReference type="AlphaFoldDB" id="K9YVW6"/>
<dbReference type="RefSeq" id="WP_015230034.1">
    <property type="nucleotide sequence ID" value="NC_019780.1"/>
</dbReference>
<dbReference type="Proteomes" id="UP000010482">
    <property type="component" value="Chromosome"/>
</dbReference>
<dbReference type="STRING" id="13035.Dacsa_2448"/>
<dbReference type="InterPro" id="IPR035959">
    <property type="entry name" value="RutC-like_sf"/>
</dbReference>
<dbReference type="SUPFAM" id="SSF55298">
    <property type="entry name" value="YjgF-like"/>
    <property type="match status" value="1"/>
</dbReference>
<dbReference type="FunFam" id="3.30.1330.40:FF:000001">
    <property type="entry name" value="L-PSP family endoribonuclease"/>
    <property type="match status" value="1"/>
</dbReference>
<dbReference type="KEGG" id="dsl:Dacsa_2448"/>
<evidence type="ECO:0000256" key="1">
    <source>
        <dbReference type="ARBA" id="ARBA00010552"/>
    </source>
</evidence>
<dbReference type="PATRIC" id="fig|13035.3.peg.2785"/>
<comment type="similarity">
    <text evidence="1">Belongs to the RutC family.</text>
</comment>
<sequence>MTNKRIIKTEQAAAPVGPYNQAIAATGELIFVSGQVALDAKTGSLIGDGDIVAQTQQVMANIKAILSEADLGWENVVKTTIYLTDLSNFSTVNEVYGSYFDPETAPARACIEVSGLPKGALVEVECLAVQ</sequence>
<name>K9YVW6_DACS8</name>
<dbReference type="InterPro" id="IPR006056">
    <property type="entry name" value="RidA"/>
</dbReference>
<organism evidence="2 3">
    <name type="scientific">Dactylococcopsis salina (strain PCC 8305)</name>
    <name type="common">Myxobactron salinum</name>
    <dbReference type="NCBI Taxonomy" id="13035"/>
    <lineage>
        <taxon>Bacteria</taxon>
        <taxon>Bacillati</taxon>
        <taxon>Cyanobacteriota</taxon>
        <taxon>Cyanophyceae</taxon>
        <taxon>Nodosilineales</taxon>
        <taxon>Cymatolegaceae</taxon>
        <taxon>Dactylococcopsis</taxon>
    </lineage>
</organism>
<dbReference type="PANTHER" id="PTHR11803:SF39">
    <property type="entry name" value="2-IMINOBUTANOATE_2-IMINOPROPANOATE DEAMINASE"/>
    <property type="match status" value="1"/>
</dbReference>
<keyword evidence="3" id="KW-1185">Reference proteome</keyword>
<dbReference type="Pfam" id="PF01042">
    <property type="entry name" value="Ribonuc_L-PSP"/>
    <property type="match status" value="1"/>
</dbReference>
<dbReference type="InterPro" id="IPR006175">
    <property type="entry name" value="YjgF/YER057c/UK114"/>
</dbReference>
<dbReference type="HOGENOM" id="CLU_100715_7_1_3"/>
<reference evidence="2" key="1">
    <citation type="submission" date="2012-04" db="EMBL/GenBank/DDBJ databases">
        <title>Finished genome of Dactylococcopsis salina PCC 8305.</title>
        <authorList>
            <consortium name="US DOE Joint Genome Institute"/>
            <person name="Gugger M."/>
            <person name="Coursin T."/>
            <person name="Rippka R."/>
            <person name="Tandeau De Marsac N."/>
            <person name="Huntemann M."/>
            <person name="Wei C.-L."/>
            <person name="Han J."/>
            <person name="Detter J.C."/>
            <person name="Han C."/>
            <person name="Tapia R."/>
            <person name="Daligault H."/>
            <person name="Chen A."/>
            <person name="Krypides N."/>
            <person name="Mavromatis K."/>
            <person name="Markowitz V."/>
            <person name="Szeto E."/>
            <person name="Ivanova N."/>
            <person name="Ovchinnikova G."/>
            <person name="Pagani I."/>
            <person name="Pati A."/>
            <person name="Goodwin L."/>
            <person name="Peters L."/>
            <person name="Pitluck S."/>
            <person name="Woyke T."/>
            <person name="Kerfeld C."/>
        </authorList>
    </citation>
    <scope>NUCLEOTIDE SEQUENCE [LARGE SCALE GENOMIC DNA]</scope>
    <source>
        <strain evidence="2">PCC 8305</strain>
    </source>
</reference>
<protein>
    <submittedName>
        <fullName evidence="2">Endoribonuclease L-PSP, putative</fullName>
    </submittedName>
</protein>